<dbReference type="FunFam" id="3.30.160.60:FF:000725">
    <property type="entry name" value="zinc finger protein 205 isoform X1"/>
    <property type="match status" value="1"/>
</dbReference>
<comment type="subcellular location">
    <subcellularLocation>
        <location evidence="2">Nucleus</location>
    </subcellularLocation>
</comment>
<evidence type="ECO:0000259" key="14">
    <source>
        <dbReference type="PROSITE" id="PS50805"/>
    </source>
</evidence>
<gene>
    <name evidence="15" type="primary">ZNF214</name>
</gene>
<feature type="domain" description="C2H2-type" evidence="13">
    <location>
        <begin position="513"/>
        <end position="540"/>
    </location>
</feature>
<dbReference type="Gene3D" id="6.10.140.140">
    <property type="match status" value="1"/>
</dbReference>
<comment type="similarity">
    <text evidence="3">Belongs to the krueppel C2H2-type zinc-finger protein family.</text>
</comment>
<evidence type="ECO:0000313" key="16">
    <source>
        <dbReference type="Proteomes" id="UP000001811"/>
    </source>
</evidence>
<keyword evidence="7" id="KW-0862">Zinc</keyword>
<dbReference type="PROSITE" id="PS50805">
    <property type="entry name" value="KRAB"/>
    <property type="match status" value="1"/>
</dbReference>
<dbReference type="PANTHER" id="PTHR24393">
    <property type="entry name" value="ZINC FINGER PROTEIN"/>
    <property type="match status" value="1"/>
</dbReference>
<evidence type="ECO:0000256" key="8">
    <source>
        <dbReference type="ARBA" id="ARBA00023015"/>
    </source>
</evidence>
<comment type="function">
    <text evidence="1">May be involved in transcriptional regulation.</text>
</comment>
<evidence type="ECO:0000256" key="10">
    <source>
        <dbReference type="ARBA" id="ARBA00023163"/>
    </source>
</evidence>
<dbReference type="PROSITE" id="PS50157">
    <property type="entry name" value="ZINC_FINGER_C2H2_2"/>
    <property type="match status" value="9"/>
</dbReference>
<keyword evidence="16" id="KW-1185">Reference proteome</keyword>
<keyword evidence="5" id="KW-0677">Repeat</keyword>
<dbReference type="SMART" id="SM00349">
    <property type="entry name" value="KRAB"/>
    <property type="match status" value="1"/>
</dbReference>
<dbReference type="CDD" id="cd07765">
    <property type="entry name" value="KRAB_A-box"/>
    <property type="match status" value="1"/>
</dbReference>
<dbReference type="GO" id="GO:0001228">
    <property type="term" value="F:DNA-binding transcription activator activity, RNA polymerase II-specific"/>
    <property type="evidence" value="ECO:0007669"/>
    <property type="project" value="TreeGrafter"/>
</dbReference>
<keyword evidence="4" id="KW-0479">Metal-binding</keyword>
<evidence type="ECO:0000256" key="9">
    <source>
        <dbReference type="ARBA" id="ARBA00023125"/>
    </source>
</evidence>
<reference evidence="15" key="2">
    <citation type="submission" date="2025-08" db="UniProtKB">
        <authorList>
            <consortium name="Ensembl"/>
        </authorList>
    </citation>
    <scope>IDENTIFICATION</scope>
    <source>
        <strain evidence="15">Thorbecke</strain>
    </source>
</reference>
<feature type="domain" description="C2H2-type" evidence="13">
    <location>
        <begin position="541"/>
        <end position="568"/>
    </location>
</feature>
<dbReference type="SMR" id="U3KN79"/>
<dbReference type="InParanoid" id="U3KN79"/>
<feature type="domain" description="C2H2-type" evidence="13">
    <location>
        <begin position="457"/>
        <end position="484"/>
    </location>
</feature>
<feature type="domain" description="C2H2-type" evidence="13">
    <location>
        <begin position="374"/>
        <end position="401"/>
    </location>
</feature>
<evidence type="ECO:0000256" key="12">
    <source>
        <dbReference type="PROSITE-ProRule" id="PRU00042"/>
    </source>
</evidence>
<dbReference type="FunFam" id="3.30.160.60:FF:001534">
    <property type="entry name" value="zinc finger protein 227 isoform X1"/>
    <property type="match status" value="2"/>
</dbReference>
<evidence type="ECO:0000256" key="5">
    <source>
        <dbReference type="ARBA" id="ARBA00022737"/>
    </source>
</evidence>
<evidence type="ECO:0000313" key="15">
    <source>
        <dbReference type="Ensembl" id="ENSOCUP00000026688.2"/>
    </source>
</evidence>
<dbReference type="SUPFAM" id="SSF57667">
    <property type="entry name" value="beta-beta-alpha zinc fingers"/>
    <property type="match status" value="6"/>
</dbReference>
<reference evidence="15" key="3">
    <citation type="submission" date="2025-09" db="UniProtKB">
        <authorList>
            <consortium name="Ensembl"/>
        </authorList>
    </citation>
    <scope>IDENTIFICATION</scope>
    <source>
        <strain evidence="15">Thorbecke</strain>
    </source>
</reference>
<feature type="domain" description="KRAB" evidence="14">
    <location>
        <begin position="57"/>
        <end position="128"/>
    </location>
</feature>
<dbReference type="FunFam" id="3.30.160.60:FF:000874">
    <property type="entry name" value="zinc finger protein 235 isoform X1"/>
    <property type="match status" value="1"/>
</dbReference>
<dbReference type="eggNOG" id="KOG1721">
    <property type="taxonomic scope" value="Eukaryota"/>
</dbReference>
<dbReference type="GO" id="GO:0008270">
    <property type="term" value="F:zinc ion binding"/>
    <property type="evidence" value="ECO:0007669"/>
    <property type="project" value="UniProtKB-KW"/>
</dbReference>
<keyword evidence="9" id="KW-0238">DNA-binding</keyword>
<dbReference type="GO" id="GO:0000978">
    <property type="term" value="F:RNA polymerase II cis-regulatory region sequence-specific DNA binding"/>
    <property type="evidence" value="ECO:0007669"/>
    <property type="project" value="TreeGrafter"/>
</dbReference>
<dbReference type="SMART" id="SM00355">
    <property type="entry name" value="ZnF_C2H2"/>
    <property type="match status" value="9"/>
</dbReference>
<dbReference type="InterPro" id="IPR036236">
    <property type="entry name" value="Znf_C2H2_sf"/>
</dbReference>
<dbReference type="FunFam" id="3.30.160.60:FF:002343">
    <property type="entry name" value="Zinc finger protein 33A"/>
    <property type="match status" value="1"/>
</dbReference>
<keyword evidence="8" id="KW-0805">Transcription regulation</keyword>
<keyword evidence="6 12" id="KW-0863">Zinc-finger</keyword>
<feature type="domain" description="C2H2-type" evidence="13">
    <location>
        <begin position="625"/>
        <end position="652"/>
    </location>
</feature>
<dbReference type="FunFam" id="3.30.160.60:FF:003459">
    <property type="match status" value="1"/>
</dbReference>
<dbReference type="Pfam" id="PF00096">
    <property type="entry name" value="zf-C2H2"/>
    <property type="match status" value="9"/>
</dbReference>
<evidence type="ECO:0000256" key="11">
    <source>
        <dbReference type="ARBA" id="ARBA00023242"/>
    </source>
</evidence>
<dbReference type="FunFam" id="3.30.160.60:FF:002357">
    <property type="entry name" value="Zinc finger protein 782"/>
    <property type="match status" value="1"/>
</dbReference>
<dbReference type="GeneTree" id="ENSGT00940000163179"/>
<evidence type="ECO:0000259" key="13">
    <source>
        <dbReference type="PROSITE" id="PS50157"/>
    </source>
</evidence>
<evidence type="ECO:0000256" key="1">
    <source>
        <dbReference type="ARBA" id="ARBA00003767"/>
    </source>
</evidence>
<evidence type="ECO:0000256" key="4">
    <source>
        <dbReference type="ARBA" id="ARBA00022723"/>
    </source>
</evidence>
<dbReference type="PaxDb" id="9986-ENSOCUP00000026688"/>
<reference evidence="15 16" key="1">
    <citation type="journal article" date="2011" name="Nature">
        <title>A high-resolution map of human evolutionary constraint using 29 mammals.</title>
        <authorList>
            <person name="Lindblad-Toh K."/>
            <person name="Garber M."/>
            <person name="Zuk O."/>
            <person name="Lin M.F."/>
            <person name="Parker B.J."/>
            <person name="Washietl S."/>
            <person name="Kheradpour P."/>
            <person name="Ernst J."/>
            <person name="Jordan G."/>
            <person name="Mauceli E."/>
            <person name="Ward L.D."/>
            <person name="Lowe C.B."/>
            <person name="Holloway A.K."/>
            <person name="Clamp M."/>
            <person name="Gnerre S."/>
            <person name="Alfoldi J."/>
            <person name="Beal K."/>
            <person name="Chang J."/>
            <person name="Clawson H."/>
            <person name="Cuff J."/>
            <person name="Di Palma F."/>
            <person name="Fitzgerald S."/>
            <person name="Flicek P."/>
            <person name="Guttman M."/>
            <person name="Hubisz M.J."/>
            <person name="Jaffe D.B."/>
            <person name="Jungreis I."/>
            <person name="Kent W.J."/>
            <person name="Kostka D."/>
            <person name="Lara M."/>
            <person name="Martins A.L."/>
            <person name="Massingham T."/>
            <person name="Moltke I."/>
            <person name="Raney B.J."/>
            <person name="Rasmussen M.D."/>
            <person name="Robinson J."/>
            <person name="Stark A."/>
            <person name="Vilella A.J."/>
            <person name="Wen J."/>
            <person name="Xie X."/>
            <person name="Zody M.C."/>
            <person name="Baldwin J."/>
            <person name="Bloom T."/>
            <person name="Chin C.W."/>
            <person name="Heiman D."/>
            <person name="Nicol R."/>
            <person name="Nusbaum C."/>
            <person name="Young S."/>
            <person name="Wilkinson J."/>
            <person name="Worley K.C."/>
            <person name="Kovar C.L."/>
            <person name="Muzny D.M."/>
            <person name="Gibbs R.A."/>
            <person name="Cree A."/>
            <person name="Dihn H.H."/>
            <person name="Fowler G."/>
            <person name="Jhangiani S."/>
            <person name="Joshi V."/>
            <person name="Lee S."/>
            <person name="Lewis L.R."/>
            <person name="Nazareth L.V."/>
            <person name="Okwuonu G."/>
            <person name="Santibanez J."/>
            <person name="Warren W.C."/>
            <person name="Mardis E.R."/>
            <person name="Weinstock G.M."/>
            <person name="Wilson R.K."/>
            <person name="Delehaunty K."/>
            <person name="Dooling D."/>
            <person name="Fronik C."/>
            <person name="Fulton L."/>
            <person name="Fulton B."/>
            <person name="Graves T."/>
            <person name="Minx P."/>
            <person name="Sodergren E."/>
            <person name="Birney E."/>
            <person name="Margulies E.H."/>
            <person name="Herrero J."/>
            <person name="Green E.D."/>
            <person name="Haussler D."/>
            <person name="Siepel A."/>
            <person name="Goldman N."/>
            <person name="Pollard K.S."/>
            <person name="Pedersen J.S."/>
            <person name="Lander E.S."/>
            <person name="Kellis M."/>
        </authorList>
    </citation>
    <scope>NUCLEOTIDE SEQUENCE [LARGE SCALE GENOMIC DNA]</scope>
    <source>
        <strain evidence="15 16">Thorbecke inbred</strain>
    </source>
</reference>
<evidence type="ECO:0000256" key="2">
    <source>
        <dbReference type="ARBA" id="ARBA00004123"/>
    </source>
</evidence>
<dbReference type="InterPro" id="IPR036051">
    <property type="entry name" value="KRAB_dom_sf"/>
</dbReference>
<dbReference type="AlphaFoldDB" id="U3KN79"/>
<accession>U3KN79</accession>
<dbReference type="Proteomes" id="UP000001811">
    <property type="component" value="Chromosome 1"/>
</dbReference>
<evidence type="ECO:0000256" key="7">
    <source>
        <dbReference type="ARBA" id="ARBA00022833"/>
    </source>
</evidence>
<dbReference type="EMBL" id="AAGW02007991">
    <property type="status" value="NOT_ANNOTATED_CDS"/>
    <property type="molecule type" value="Genomic_DNA"/>
</dbReference>
<organism evidence="15 16">
    <name type="scientific">Oryctolagus cuniculus</name>
    <name type="common">Rabbit</name>
    <dbReference type="NCBI Taxonomy" id="9986"/>
    <lineage>
        <taxon>Eukaryota</taxon>
        <taxon>Metazoa</taxon>
        <taxon>Chordata</taxon>
        <taxon>Craniata</taxon>
        <taxon>Vertebrata</taxon>
        <taxon>Euteleostomi</taxon>
        <taxon>Mammalia</taxon>
        <taxon>Eutheria</taxon>
        <taxon>Euarchontoglires</taxon>
        <taxon>Glires</taxon>
        <taxon>Lagomorpha</taxon>
        <taxon>Leporidae</taxon>
        <taxon>Oryctolagus</taxon>
    </lineage>
</organism>
<dbReference type="HOGENOM" id="CLU_002678_44_5_1"/>
<dbReference type="Bgee" id="ENSOCUG00000029676">
    <property type="expression patterns" value="Expressed in uterus and 14 other cell types or tissues"/>
</dbReference>
<dbReference type="InterPro" id="IPR001909">
    <property type="entry name" value="KRAB"/>
</dbReference>
<feature type="domain" description="C2H2-type" evidence="13">
    <location>
        <begin position="429"/>
        <end position="456"/>
    </location>
</feature>
<dbReference type="GO" id="GO:0005634">
    <property type="term" value="C:nucleus"/>
    <property type="evidence" value="ECO:0007669"/>
    <property type="project" value="UniProtKB-SubCell"/>
</dbReference>
<feature type="domain" description="C2H2-type" evidence="13">
    <location>
        <begin position="569"/>
        <end position="596"/>
    </location>
</feature>
<dbReference type="InterPro" id="IPR013087">
    <property type="entry name" value="Znf_C2H2_type"/>
</dbReference>
<sequence length="677" mass="78650">MPSFSFILSLSSAISTFDPPPQEEHRRKECILLYLLSDSRTADFFILESLIFDQMAVTFEDVTVTFTWEEWNFLDSSQKKLYREVMWENYTNVMSVGKVIPAGNWNQSYKPQEERFRYLECENSSCWQGWKNAGTQICKETVQAVDSEDLKQQDLSQCQEWLVLSTQLPRYGNCELTFEGKIPGNLKYKNFIPWHSLETKITQDYDKEIYMNDSHGFQGDIDHLGSSRKNLSMGKEPKLIVQHSYIPIEEVLPEYIDEVCQNDLLKDSKEEKCCGCNKCKELYSWNSQCSLHKRNQPEEKLNQCSISTADFSQRSDLCRHPRILINKKLDGYDQSQSYTENADIHVLDDETDINFSQSSGVQFYPRAQKAEIPCICNVCGKSFSQISCLHSHQRSHIQESHIQFECDKDLHRNSILHIQERLNIEEKPFKCDQCDKSFSRNSVLHVHQRVHTGEKPYKCDECGRGFSQSSNLRIHQLVHTGEKSYKCGDCGKGFTQRSNLQIHQRIHTGEKPYKCDECGKDFSHSSDLRIHQRVHTGEKPYTCHECGKGFSKSSKLHTHQRVHTGEKPYKCEECGKGFSQRSHLLIHQRVHTGEKPYKCDDCGKGFRHSSNLHIHQRVHTGEKPYPCAKCGKGFSHSSALRIHQRVHVGEKTYKCQEYYKGFDQNLHIHNNHQRETL</sequence>
<keyword evidence="10" id="KW-0804">Transcription</keyword>
<dbReference type="FunFam" id="3.30.160.60:FF:000029">
    <property type="entry name" value="GLI family zinc finger 4"/>
    <property type="match status" value="1"/>
</dbReference>
<dbReference type="Pfam" id="PF01352">
    <property type="entry name" value="KRAB"/>
    <property type="match status" value="1"/>
</dbReference>
<feature type="domain" description="C2H2-type" evidence="13">
    <location>
        <begin position="597"/>
        <end position="624"/>
    </location>
</feature>
<dbReference type="STRING" id="9986.ENSOCUP00000026688"/>
<dbReference type="Ensembl" id="ENSOCUT00000033641.2">
    <property type="protein sequence ID" value="ENSOCUP00000026688.2"/>
    <property type="gene ID" value="ENSOCUG00000029676.2"/>
</dbReference>
<dbReference type="PROSITE" id="PS00028">
    <property type="entry name" value="ZINC_FINGER_C2H2_1"/>
    <property type="match status" value="9"/>
</dbReference>
<dbReference type="SUPFAM" id="SSF109640">
    <property type="entry name" value="KRAB domain (Kruppel-associated box)"/>
    <property type="match status" value="1"/>
</dbReference>
<proteinExistence type="inferred from homology"/>
<dbReference type="FunFam" id="3.30.160.60:FF:000100">
    <property type="entry name" value="Zinc finger 45-like"/>
    <property type="match status" value="1"/>
</dbReference>
<name>U3KN79_RABIT</name>
<feature type="domain" description="C2H2-type" evidence="13">
    <location>
        <begin position="485"/>
        <end position="512"/>
    </location>
</feature>
<evidence type="ECO:0000256" key="6">
    <source>
        <dbReference type="ARBA" id="ARBA00022771"/>
    </source>
</evidence>
<evidence type="ECO:0000256" key="3">
    <source>
        <dbReference type="ARBA" id="ARBA00006991"/>
    </source>
</evidence>
<keyword evidence="11" id="KW-0539">Nucleus</keyword>
<protein>
    <submittedName>
        <fullName evidence="15">Zinc finger protein 214</fullName>
    </submittedName>
</protein>
<dbReference type="PANTHER" id="PTHR24393:SF15">
    <property type="entry name" value="IP01243P-RELATED"/>
    <property type="match status" value="1"/>
</dbReference>
<dbReference type="Gene3D" id="3.30.160.60">
    <property type="entry name" value="Classic Zinc Finger"/>
    <property type="match status" value="9"/>
</dbReference>